<dbReference type="InterPro" id="IPR000742">
    <property type="entry name" value="EGF"/>
</dbReference>
<feature type="disulfide bond" evidence="1">
    <location>
        <begin position="101"/>
        <end position="110"/>
    </location>
</feature>
<dbReference type="EMBL" id="JPKZ01001526">
    <property type="protein sequence ID" value="KHN81437.1"/>
    <property type="molecule type" value="Genomic_DNA"/>
</dbReference>
<dbReference type="PROSITE" id="PS50026">
    <property type="entry name" value="EGF_3"/>
    <property type="match status" value="1"/>
</dbReference>
<evidence type="ECO:0000256" key="1">
    <source>
        <dbReference type="PROSITE-ProRule" id="PRU00076"/>
    </source>
</evidence>
<dbReference type="OMA" id="CCEHFAK"/>
<dbReference type="Proteomes" id="UP000031036">
    <property type="component" value="Unassembled WGS sequence"/>
</dbReference>
<gene>
    <name evidence="5" type="primary">TNXB</name>
    <name evidence="5" type="ORF">Tcan_03052</name>
</gene>
<feature type="domain" description="EGF-like" evidence="4">
    <location>
        <begin position="78"/>
        <end position="111"/>
    </location>
</feature>
<evidence type="ECO:0000313" key="5">
    <source>
        <dbReference type="EMBL" id="KHN81437.1"/>
    </source>
</evidence>
<reference evidence="5 6" key="1">
    <citation type="submission" date="2014-11" db="EMBL/GenBank/DDBJ databases">
        <title>Genetic blueprint of the zoonotic pathogen Toxocara canis.</title>
        <authorList>
            <person name="Zhu X.-Q."/>
            <person name="Korhonen P.K."/>
            <person name="Cai H."/>
            <person name="Young N.D."/>
            <person name="Nejsum P."/>
            <person name="von Samson-Himmelstjerna G."/>
            <person name="Boag P.R."/>
            <person name="Tan P."/>
            <person name="Li Q."/>
            <person name="Min J."/>
            <person name="Yang Y."/>
            <person name="Wang X."/>
            <person name="Fang X."/>
            <person name="Hall R.S."/>
            <person name="Hofmann A."/>
            <person name="Sternberg P.W."/>
            <person name="Jex A.R."/>
            <person name="Gasser R.B."/>
        </authorList>
    </citation>
    <scope>NUCLEOTIDE SEQUENCE [LARGE SCALE GENOMIC DNA]</scope>
    <source>
        <strain evidence="5">PN_DK_2014</strain>
    </source>
</reference>
<feature type="transmembrane region" description="Helical" evidence="2">
    <location>
        <begin position="125"/>
        <end position="147"/>
    </location>
</feature>
<proteinExistence type="predicted"/>
<keyword evidence="1" id="KW-0245">EGF-like domain</keyword>
<evidence type="ECO:0000256" key="3">
    <source>
        <dbReference type="SAM" id="SignalP"/>
    </source>
</evidence>
<evidence type="ECO:0000313" key="6">
    <source>
        <dbReference type="Proteomes" id="UP000031036"/>
    </source>
</evidence>
<feature type="chain" id="PRO_5002096175" evidence="3">
    <location>
        <begin position="21"/>
        <end position="184"/>
    </location>
</feature>
<protein>
    <submittedName>
        <fullName evidence="5">Tenascin-X</fullName>
    </submittedName>
</protein>
<dbReference type="AlphaFoldDB" id="A0A0B2VJ17"/>
<sequence length="184" mass="21500">MFIGWYLCFGYFFVVDLTEARRYRRDEQKIICLHGAERHGRCFCKDGYTGRHCEKRKHCNTFERQENSACVECEKGWSGEQCEQIECKRGESDQEKQKCICPKPYSGQHCESLTTADVYSYYNHMAFSLGPLGVITIIPMLIALYGCEYMARKRKIRRVESMLGDQHINVNRRVVSDLLEPKTV</sequence>
<dbReference type="OrthoDB" id="283575at2759"/>
<keyword evidence="1" id="KW-1015">Disulfide bond</keyword>
<feature type="signal peptide" evidence="3">
    <location>
        <begin position="1"/>
        <end position="20"/>
    </location>
</feature>
<accession>A0A0B2VJ17</accession>
<evidence type="ECO:0000259" key="4">
    <source>
        <dbReference type="PROSITE" id="PS50026"/>
    </source>
</evidence>
<dbReference type="Gene3D" id="2.10.25.10">
    <property type="entry name" value="Laminin"/>
    <property type="match status" value="1"/>
</dbReference>
<comment type="caution">
    <text evidence="1">Lacks conserved residue(s) required for the propagation of feature annotation.</text>
</comment>
<name>A0A0B2VJ17_TOXCA</name>
<keyword evidence="2" id="KW-0812">Transmembrane</keyword>
<dbReference type="PROSITE" id="PS01186">
    <property type="entry name" value="EGF_2"/>
    <property type="match status" value="2"/>
</dbReference>
<dbReference type="PROSITE" id="PS00022">
    <property type="entry name" value="EGF_1"/>
    <property type="match status" value="2"/>
</dbReference>
<keyword evidence="3" id="KW-0732">Signal</keyword>
<comment type="caution">
    <text evidence="5">The sequence shown here is derived from an EMBL/GenBank/DDBJ whole genome shotgun (WGS) entry which is preliminary data.</text>
</comment>
<evidence type="ECO:0000256" key="2">
    <source>
        <dbReference type="SAM" id="Phobius"/>
    </source>
</evidence>
<keyword evidence="2" id="KW-0472">Membrane</keyword>
<organism evidence="5 6">
    <name type="scientific">Toxocara canis</name>
    <name type="common">Canine roundworm</name>
    <dbReference type="NCBI Taxonomy" id="6265"/>
    <lineage>
        <taxon>Eukaryota</taxon>
        <taxon>Metazoa</taxon>
        <taxon>Ecdysozoa</taxon>
        <taxon>Nematoda</taxon>
        <taxon>Chromadorea</taxon>
        <taxon>Rhabditida</taxon>
        <taxon>Spirurina</taxon>
        <taxon>Ascaridomorpha</taxon>
        <taxon>Ascaridoidea</taxon>
        <taxon>Toxocaridae</taxon>
        <taxon>Toxocara</taxon>
    </lineage>
</organism>
<keyword evidence="2" id="KW-1133">Transmembrane helix</keyword>
<keyword evidence="6" id="KW-1185">Reference proteome</keyword>
<dbReference type="STRING" id="6265.A0A0B2VJ17"/>